<name>A0A1G2KPY3_9BACT</name>
<reference evidence="1 2" key="1">
    <citation type="journal article" date="2016" name="Nat. Commun.">
        <title>Thousands of microbial genomes shed light on interconnected biogeochemical processes in an aquifer system.</title>
        <authorList>
            <person name="Anantharaman K."/>
            <person name="Brown C.T."/>
            <person name="Hug L.A."/>
            <person name="Sharon I."/>
            <person name="Castelle C.J."/>
            <person name="Probst A.J."/>
            <person name="Thomas B.C."/>
            <person name="Singh A."/>
            <person name="Wilkins M.J."/>
            <person name="Karaoz U."/>
            <person name="Brodie E.L."/>
            <person name="Williams K.H."/>
            <person name="Hubbard S.S."/>
            <person name="Banfield J.F."/>
        </authorList>
    </citation>
    <scope>NUCLEOTIDE SEQUENCE [LARGE SCALE GENOMIC DNA]</scope>
</reference>
<dbReference type="EMBL" id="MHQK01000030">
    <property type="protein sequence ID" value="OHA01314.1"/>
    <property type="molecule type" value="Genomic_DNA"/>
</dbReference>
<organism evidence="1 2">
    <name type="scientific">Candidatus Sungbacteria bacterium RIFCSPHIGHO2_02_FULL_49_20</name>
    <dbReference type="NCBI Taxonomy" id="1802272"/>
    <lineage>
        <taxon>Bacteria</taxon>
        <taxon>Candidatus Sungiibacteriota</taxon>
    </lineage>
</organism>
<dbReference type="Proteomes" id="UP000178710">
    <property type="component" value="Unassembled WGS sequence"/>
</dbReference>
<dbReference type="AlphaFoldDB" id="A0A1G2KPY3"/>
<gene>
    <name evidence="1" type="ORF">A3C12_00165</name>
</gene>
<protein>
    <submittedName>
        <fullName evidence="1">Uncharacterized protein</fullName>
    </submittedName>
</protein>
<comment type="caution">
    <text evidence="1">The sequence shown here is derived from an EMBL/GenBank/DDBJ whole genome shotgun (WGS) entry which is preliminary data.</text>
</comment>
<sequence length="111" mass="13195">MRRLVTLRKLRLKWIYEQRQKAVCLRFEKLADEYLKANVHWREETLKLTRGTTTAKAVLASRETAADALRACIAFYHEKRNEPYQYAMGQIARAKDIHGLYRRPRAVHPLR</sequence>
<proteinExistence type="predicted"/>
<evidence type="ECO:0000313" key="2">
    <source>
        <dbReference type="Proteomes" id="UP000178710"/>
    </source>
</evidence>
<evidence type="ECO:0000313" key="1">
    <source>
        <dbReference type="EMBL" id="OHA01314.1"/>
    </source>
</evidence>
<accession>A0A1G2KPY3</accession>